<reference evidence="1 2" key="1">
    <citation type="journal article" date="2022" name="Hortic Res">
        <title>The genome of Dioscorea zingiberensis sheds light on the biosynthesis, origin and evolution of the medicinally important diosgenin saponins.</title>
        <authorList>
            <person name="Li Y."/>
            <person name="Tan C."/>
            <person name="Li Z."/>
            <person name="Guo J."/>
            <person name="Li S."/>
            <person name="Chen X."/>
            <person name="Wang C."/>
            <person name="Dai X."/>
            <person name="Yang H."/>
            <person name="Song W."/>
            <person name="Hou L."/>
            <person name="Xu J."/>
            <person name="Tong Z."/>
            <person name="Xu A."/>
            <person name="Yuan X."/>
            <person name="Wang W."/>
            <person name="Yang Q."/>
            <person name="Chen L."/>
            <person name="Sun Z."/>
            <person name="Wang K."/>
            <person name="Pan B."/>
            <person name="Chen J."/>
            <person name="Bao Y."/>
            <person name="Liu F."/>
            <person name="Qi X."/>
            <person name="Gang D.R."/>
            <person name="Wen J."/>
            <person name="Li J."/>
        </authorList>
    </citation>
    <scope>NUCLEOTIDE SEQUENCE [LARGE SCALE GENOMIC DNA]</scope>
    <source>
        <strain evidence="1">Dzin_1.0</strain>
    </source>
</reference>
<dbReference type="OrthoDB" id="427480at2759"/>
<dbReference type="Proteomes" id="UP001085076">
    <property type="component" value="Unassembled WGS sequence"/>
</dbReference>
<comment type="caution">
    <text evidence="1">The sequence shown here is derived from an EMBL/GenBank/DDBJ whole genome shotgun (WGS) entry which is preliminary data.</text>
</comment>
<evidence type="ECO:0000313" key="1">
    <source>
        <dbReference type="EMBL" id="KAJ0961498.1"/>
    </source>
</evidence>
<sequence>MMVFDDNLLWLLRKTPGFTFKSYKIFPDASYKVLFDAYRLVEDDIDIPSVALEVLRDLPDAIRDFMLTWSDSVLSDP</sequence>
<gene>
    <name evidence="1" type="ORF">J5N97_002002</name>
</gene>
<proteinExistence type="predicted"/>
<dbReference type="EMBL" id="JAGGNH010000019">
    <property type="protein sequence ID" value="KAJ0961498.1"/>
    <property type="molecule type" value="Genomic_DNA"/>
</dbReference>
<organism evidence="1 2">
    <name type="scientific">Dioscorea zingiberensis</name>
    <dbReference type="NCBI Taxonomy" id="325984"/>
    <lineage>
        <taxon>Eukaryota</taxon>
        <taxon>Viridiplantae</taxon>
        <taxon>Streptophyta</taxon>
        <taxon>Embryophyta</taxon>
        <taxon>Tracheophyta</taxon>
        <taxon>Spermatophyta</taxon>
        <taxon>Magnoliopsida</taxon>
        <taxon>Liliopsida</taxon>
        <taxon>Dioscoreales</taxon>
        <taxon>Dioscoreaceae</taxon>
        <taxon>Dioscorea</taxon>
    </lineage>
</organism>
<accession>A0A9D5BVK4</accession>
<protein>
    <submittedName>
        <fullName evidence="1">Uncharacterized protein</fullName>
    </submittedName>
</protein>
<evidence type="ECO:0000313" key="2">
    <source>
        <dbReference type="Proteomes" id="UP001085076"/>
    </source>
</evidence>
<name>A0A9D5BVK4_9LILI</name>
<keyword evidence="2" id="KW-1185">Reference proteome</keyword>
<dbReference type="AlphaFoldDB" id="A0A9D5BVK4"/>